<protein>
    <submittedName>
        <fullName evidence="1">Uncharacterized protein</fullName>
    </submittedName>
</protein>
<reference evidence="1" key="1">
    <citation type="journal article" date="2022" name="bioRxiv">
        <title>Population genetic analysis of Ophidiomyces ophidiicola, the causative agent of snake fungal disease, indicates recent introductions to the USA.</title>
        <authorList>
            <person name="Ladner J.T."/>
            <person name="Palmer J.M."/>
            <person name="Ettinger C.L."/>
            <person name="Stajich J.E."/>
            <person name="Farrell T.M."/>
            <person name="Glorioso B.M."/>
            <person name="Lawson B."/>
            <person name="Price S.J."/>
            <person name="Stengle A.G."/>
            <person name="Grear D.A."/>
            <person name="Lorch J.M."/>
        </authorList>
    </citation>
    <scope>NUCLEOTIDE SEQUENCE</scope>
    <source>
        <strain evidence="1">NWHC 24266-5</strain>
    </source>
</reference>
<dbReference type="EMBL" id="JALBCA010000042">
    <property type="protein sequence ID" value="KAI2387027.1"/>
    <property type="molecule type" value="Genomic_DNA"/>
</dbReference>
<gene>
    <name evidence="1" type="ORF">LOY88_003256</name>
</gene>
<accession>A0ACB8UWS0</accession>
<organism evidence="1">
    <name type="scientific">Ophidiomyces ophidiicola</name>
    <dbReference type="NCBI Taxonomy" id="1387563"/>
    <lineage>
        <taxon>Eukaryota</taxon>
        <taxon>Fungi</taxon>
        <taxon>Dikarya</taxon>
        <taxon>Ascomycota</taxon>
        <taxon>Pezizomycotina</taxon>
        <taxon>Eurotiomycetes</taxon>
        <taxon>Eurotiomycetidae</taxon>
        <taxon>Onygenales</taxon>
        <taxon>Onygenaceae</taxon>
        <taxon>Ophidiomyces</taxon>
    </lineage>
</organism>
<evidence type="ECO:0000313" key="1">
    <source>
        <dbReference type="EMBL" id="KAI2387027.1"/>
    </source>
</evidence>
<comment type="caution">
    <text evidence="1">The sequence shown here is derived from an EMBL/GenBank/DDBJ whole genome shotgun (WGS) entry which is preliminary data.</text>
</comment>
<proteinExistence type="predicted"/>
<sequence>MNSPRPEALLTQHKNPLIFQAFEWNIPADYQHWNRLCDILPFLKKIGVSYMWIPPGCKGMEPGQNGYDIYDLYDIGEFDQKGAIATKWGTKAELQGFVQKASETGIRIVWDAVLNHKAGGDNKETCLAMRTSSSNRLIDCDEEPREIEAWLGFEFPGRGDVYSAMKYHWHHFSGVDYDLKTGTKAIFRITGDNNRSWATDVSKERGNYDYLMFSDVNFSNPDVKEDVKNWIQWLYRQIPIGGLRLDAVKHYSRAFLMEFILHIKDKIDPDWLFFAEYWTDNVYELMGYLERMKNLVMLFDVPLTHNISRISQEDGGDLRRLFNQTLVQHLPDYAVTFITNHDTQAGQSLELPVEPWFKPLAYALVLLRKEGLPCLFYGDLYGTQDSALNAPELPVPNLALMALARRLYAYGPQRDYFSKHCVGRFPLPSMSLENQS</sequence>
<name>A0ACB8UWS0_9EURO</name>